<protein>
    <recommendedName>
        <fullName evidence="3">DUF3800 domain-containing protein</fullName>
    </recommendedName>
</protein>
<keyword evidence="2" id="KW-1185">Reference proteome</keyword>
<reference evidence="1" key="1">
    <citation type="submission" date="2022-12" db="EMBL/GenBank/DDBJ databases">
        <title>Clostridium sp. nov., isolated from industrial wastewater.</title>
        <authorList>
            <person name="Jiayan W."/>
        </authorList>
    </citation>
    <scope>NUCLEOTIDE SEQUENCE</scope>
    <source>
        <strain evidence="1">ZC22-4</strain>
    </source>
</reference>
<evidence type="ECO:0000313" key="2">
    <source>
        <dbReference type="Proteomes" id="UP001144612"/>
    </source>
</evidence>
<accession>A0ABT4D896</accession>
<comment type="caution">
    <text evidence="1">The sequence shown here is derived from an EMBL/GenBank/DDBJ whole genome shotgun (WGS) entry which is preliminary data.</text>
</comment>
<organism evidence="1 2">
    <name type="scientific">Clostridium brassicae</name>
    <dbReference type="NCBI Taxonomy" id="2999072"/>
    <lineage>
        <taxon>Bacteria</taxon>
        <taxon>Bacillati</taxon>
        <taxon>Bacillota</taxon>
        <taxon>Clostridia</taxon>
        <taxon>Eubacteriales</taxon>
        <taxon>Clostridiaceae</taxon>
        <taxon>Clostridium</taxon>
    </lineage>
</organism>
<dbReference type="RefSeq" id="WP_268059614.1">
    <property type="nucleotide sequence ID" value="NZ_JAPQFJ010000001.1"/>
</dbReference>
<evidence type="ECO:0000313" key="1">
    <source>
        <dbReference type="EMBL" id="MCY6957259.1"/>
    </source>
</evidence>
<sequence>MSNITSFIDGSKRMYGFINERGNYSLDFDKKDTSSYFIIIAMLVDENNLDYLENEMSKISKEFLRVGETNIIQSLNSYPNRVMILNKIKDLEFEIFSVIVDKKKIFESSGLRCTKSFLKFLNGLLYNEIHNYFPKLQIIVKSDEDKQFMEEFKKYILKNHIPNLLGEYEFGFSNNKSENLMQLSEVICQIIAAGYEESLKSYELSVYMDILQDKLLPIVIWPQELEDYIKKLEQYKSDDYDENIAYSSVRLAIKFIKNNKNSNHIEKQEQVYVLRYLLSMLISQKSNEYISSRDIINNLCEITGREYNPQYFKTRIIAKLRDAGVIISSSQNGYKIPIKEKEILAFVNQTSSMIKPMLERLKICRNRVLSATDNEFDVLNFQEYKYLKEFYDKTMF</sequence>
<name>A0ABT4D896_9CLOT</name>
<dbReference type="EMBL" id="JAPQFJ010000001">
    <property type="protein sequence ID" value="MCY6957259.1"/>
    <property type="molecule type" value="Genomic_DNA"/>
</dbReference>
<evidence type="ECO:0008006" key="3">
    <source>
        <dbReference type="Google" id="ProtNLM"/>
    </source>
</evidence>
<dbReference type="Proteomes" id="UP001144612">
    <property type="component" value="Unassembled WGS sequence"/>
</dbReference>
<proteinExistence type="predicted"/>
<gene>
    <name evidence="1" type="ORF">OW729_01425</name>
</gene>